<reference evidence="2" key="4">
    <citation type="submission" date="2023-01" db="EMBL/GenBank/DDBJ databases">
        <title>Draft genome sequence of Methylobacterium oxalidis strain NBRC 107715.</title>
        <authorList>
            <person name="Sun Q."/>
            <person name="Mori K."/>
        </authorList>
    </citation>
    <scope>NUCLEOTIDE SEQUENCE</scope>
    <source>
        <strain evidence="2">NBRC 107715</strain>
    </source>
</reference>
<organism evidence="1 3">
    <name type="scientific">Methylobacterium oxalidis</name>
    <dbReference type="NCBI Taxonomy" id="944322"/>
    <lineage>
        <taxon>Bacteria</taxon>
        <taxon>Pseudomonadati</taxon>
        <taxon>Pseudomonadota</taxon>
        <taxon>Alphaproteobacteria</taxon>
        <taxon>Hyphomicrobiales</taxon>
        <taxon>Methylobacteriaceae</taxon>
        <taxon>Methylobacterium</taxon>
    </lineage>
</organism>
<reference evidence="4" key="2">
    <citation type="journal article" date="2019" name="Int. J. Syst. Evol. Microbiol.">
        <title>The Global Catalogue of Microorganisms (GCM) 10K type strain sequencing project: providing services to taxonomists for standard genome sequencing and annotation.</title>
        <authorList>
            <consortium name="The Broad Institute Genomics Platform"/>
            <consortium name="The Broad Institute Genome Sequencing Center for Infectious Disease"/>
            <person name="Wu L."/>
            <person name="Ma J."/>
        </authorList>
    </citation>
    <scope>NUCLEOTIDE SEQUENCE [LARGE SCALE GENOMIC DNA]</scope>
    <source>
        <strain evidence="4">NBRC 107715</strain>
    </source>
</reference>
<reference evidence="1 3" key="3">
    <citation type="submission" date="2019-07" db="EMBL/GenBank/DDBJ databases">
        <title>Whole genome shotgun sequence of Methylobacterium oxalidis NBRC 107715.</title>
        <authorList>
            <person name="Hosoyama A."/>
            <person name="Uohara A."/>
            <person name="Ohji S."/>
            <person name="Ichikawa N."/>
        </authorList>
    </citation>
    <scope>NUCLEOTIDE SEQUENCE [LARGE SCALE GENOMIC DNA]</scope>
    <source>
        <strain evidence="1 3">NBRC 107715</strain>
    </source>
</reference>
<dbReference type="EMBL" id="BJZU01000004">
    <property type="protein sequence ID" value="GEP02505.1"/>
    <property type="molecule type" value="Genomic_DNA"/>
</dbReference>
<keyword evidence="4" id="KW-1185">Reference proteome</keyword>
<proteinExistence type="predicted"/>
<dbReference type="Proteomes" id="UP001156856">
    <property type="component" value="Unassembled WGS sequence"/>
</dbReference>
<dbReference type="EMBL" id="BSPK01000117">
    <property type="protein sequence ID" value="GLS67884.1"/>
    <property type="molecule type" value="Genomic_DNA"/>
</dbReference>
<evidence type="ECO:0000313" key="1">
    <source>
        <dbReference type="EMBL" id="GEP02505.1"/>
    </source>
</evidence>
<accession>A0A512IXU7</accession>
<evidence type="ECO:0000313" key="3">
    <source>
        <dbReference type="Proteomes" id="UP000321960"/>
    </source>
</evidence>
<gene>
    <name evidence="2" type="ORF">GCM10007888_62690</name>
    <name evidence="1" type="ORF">MOX02_05430</name>
</gene>
<evidence type="ECO:0000313" key="4">
    <source>
        <dbReference type="Proteomes" id="UP001156856"/>
    </source>
</evidence>
<sequence length="61" mass="6895">MLDQMILIEDLQAKSYDTTLAEALLATMQRTLEEGQRHRQLILQALATFPRSRGTGQARPP</sequence>
<protein>
    <submittedName>
        <fullName evidence="1">Uncharacterized protein</fullName>
    </submittedName>
</protein>
<name>A0A512IXU7_9HYPH</name>
<dbReference type="Proteomes" id="UP000321960">
    <property type="component" value="Unassembled WGS sequence"/>
</dbReference>
<dbReference type="AlphaFoldDB" id="A0A512IXU7"/>
<comment type="caution">
    <text evidence="1">The sequence shown here is derived from an EMBL/GenBank/DDBJ whole genome shotgun (WGS) entry which is preliminary data.</text>
</comment>
<reference evidence="2" key="1">
    <citation type="journal article" date="2014" name="Int. J. Syst. Evol. Microbiol.">
        <title>Complete genome of a new Firmicutes species belonging to the dominant human colonic microbiota ('Ruminococcus bicirculans') reveals two chromosomes and a selective capacity to utilize plant glucans.</title>
        <authorList>
            <consortium name="NISC Comparative Sequencing Program"/>
            <person name="Wegmann U."/>
            <person name="Louis P."/>
            <person name="Goesmann A."/>
            <person name="Henrissat B."/>
            <person name="Duncan S.H."/>
            <person name="Flint H.J."/>
        </authorList>
    </citation>
    <scope>NUCLEOTIDE SEQUENCE</scope>
    <source>
        <strain evidence="2">NBRC 107715</strain>
    </source>
</reference>
<evidence type="ECO:0000313" key="2">
    <source>
        <dbReference type="EMBL" id="GLS67884.1"/>
    </source>
</evidence>